<dbReference type="Gramene" id="TraesCS3D02G419800.2">
    <property type="protein sequence ID" value="TraesCS3D02G419800.2"/>
    <property type="gene ID" value="TraesCS3D02G419800"/>
</dbReference>
<dbReference type="PANTHER" id="PTHR35322">
    <property type="entry name" value="PROTEIN CPR-5"/>
    <property type="match status" value="1"/>
</dbReference>
<dbReference type="Gramene" id="TraesARI3D03G01994440.1">
    <property type="protein sequence ID" value="TraesARI3D03G01994440.1"/>
    <property type="gene ID" value="TraesARI3D03G01994440"/>
</dbReference>
<feature type="transmembrane region" description="Helical" evidence="2">
    <location>
        <begin position="428"/>
        <end position="447"/>
    </location>
</feature>
<dbReference type="GO" id="GO:0010150">
    <property type="term" value="P:leaf senescence"/>
    <property type="evidence" value="ECO:0007669"/>
    <property type="project" value="InterPro"/>
</dbReference>
<accession>A0A3B6H0G3</accession>
<evidence type="ECO:0000313" key="4">
    <source>
        <dbReference type="Proteomes" id="UP000019116"/>
    </source>
</evidence>
<dbReference type="Gramene" id="TraesCS3D03G0920400.2">
    <property type="protein sequence ID" value="TraesCS3D03G0920400.2.CDS"/>
    <property type="gene ID" value="TraesCS3D03G0920400"/>
</dbReference>
<reference evidence="3" key="2">
    <citation type="submission" date="2018-10" db="UniProtKB">
        <authorList>
            <consortium name="EnsemblPlants"/>
        </authorList>
    </citation>
    <scope>IDENTIFICATION</scope>
</reference>
<dbReference type="GO" id="GO:0006952">
    <property type="term" value="P:defense response"/>
    <property type="evidence" value="ECO:0007669"/>
    <property type="project" value="InterPro"/>
</dbReference>
<keyword evidence="2" id="KW-0472">Membrane</keyword>
<feature type="transmembrane region" description="Helical" evidence="2">
    <location>
        <begin position="504"/>
        <end position="524"/>
    </location>
</feature>
<dbReference type="Gramene" id="TraesPARA_EIv1.0_1150070.1">
    <property type="protein sequence ID" value="TraesPARA_EIv1.0_1150070.1.CDS"/>
    <property type="gene ID" value="TraesPARA_EIv1.0_1150070"/>
</dbReference>
<protein>
    <recommendedName>
        <fullName evidence="5">Protein CPR-5</fullName>
    </recommendedName>
</protein>
<dbReference type="OMA" id="WARRCFF"/>
<dbReference type="PaxDb" id="4565-Traes_3DL_738EEB08B.2"/>
<feature type="transmembrane region" description="Helical" evidence="2">
    <location>
        <begin position="327"/>
        <end position="349"/>
    </location>
</feature>
<gene>
    <name evidence="3" type="primary">LOC123080283</name>
</gene>
<reference evidence="3" key="1">
    <citation type="submission" date="2018-08" db="EMBL/GenBank/DDBJ databases">
        <authorList>
            <person name="Rossello M."/>
        </authorList>
    </citation>
    <scope>NUCLEOTIDE SEQUENCE [LARGE SCALE GENOMIC DNA]</scope>
    <source>
        <strain evidence="3">cv. Chinese Spring</strain>
    </source>
</reference>
<dbReference type="GeneID" id="123080283"/>
<dbReference type="Proteomes" id="UP000019116">
    <property type="component" value="Chromosome 3D"/>
</dbReference>
<dbReference type="AlphaFoldDB" id="A0A3B6H0G3"/>
<keyword evidence="4" id="KW-1185">Reference proteome</keyword>
<dbReference type="OrthoDB" id="2017423at2759"/>
<keyword evidence="2" id="KW-1133">Transmembrane helix</keyword>
<dbReference type="InterPro" id="IPR044708">
    <property type="entry name" value="CPR5"/>
</dbReference>
<organism evidence="3">
    <name type="scientific">Triticum aestivum</name>
    <name type="common">Wheat</name>
    <dbReference type="NCBI Taxonomy" id="4565"/>
    <lineage>
        <taxon>Eukaryota</taxon>
        <taxon>Viridiplantae</taxon>
        <taxon>Streptophyta</taxon>
        <taxon>Embryophyta</taxon>
        <taxon>Tracheophyta</taxon>
        <taxon>Spermatophyta</taxon>
        <taxon>Magnoliopsida</taxon>
        <taxon>Liliopsida</taxon>
        <taxon>Poales</taxon>
        <taxon>Poaceae</taxon>
        <taxon>BOP clade</taxon>
        <taxon>Pooideae</taxon>
        <taxon>Triticodae</taxon>
        <taxon>Triticeae</taxon>
        <taxon>Triticinae</taxon>
        <taxon>Triticum</taxon>
    </lineage>
</organism>
<feature type="compositionally biased region" description="Basic residues" evidence="1">
    <location>
        <begin position="59"/>
        <end position="75"/>
    </location>
</feature>
<dbReference type="PANTHER" id="PTHR35322:SF3">
    <property type="entry name" value="PROTEIN CPR-5"/>
    <property type="match status" value="1"/>
</dbReference>
<dbReference type="Gramene" id="TraesLDM3D03G01958750.2">
    <property type="protein sequence ID" value="TraesLDM3D03G01958750.2"/>
    <property type="gene ID" value="TraesLDM3D03G01958750"/>
</dbReference>
<feature type="transmembrane region" description="Helical" evidence="2">
    <location>
        <begin position="395"/>
        <end position="416"/>
    </location>
</feature>
<proteinExistence type="predicted"/>
<evidence type="ECO:0008006" key="5">
    <source>
        <dbReference type="Google" id="ProtNLM"/>
    </source>
</evidence>
<evidence type="ECO:0000256" key="2">
    <source>
        <dbReference type="SAM" id="Phobius"/>
    </source>
</evidence>
<feature type="region of interest" description="Disordered" evidence="1">
    <location>
        <begin position="1"/>
        <end position="100"/>
    </location>
</feature>
<evidence type="ECO:0000313" key="3">
    <source>
        <dbReference type="EnsemblPlants" id="TraesCS3D02G419800.2"/>
    </source>
</evidence>
<keyword evidence="2" id="KW-0812">Transmembrane</keyword>
<evidence type="ECO:0000256" key="1">
    <source>
        <dbReference type="SAM" id="MobiDB-lite"/>
    </source>
</evidence>
<dbReference type="GO" id="GO:0010090">
    <property type="term" value="P:trichome morphogenesis"/>
    <property type="evidence" value="ECO:0007669"/>
    <property type="project" value="InterPro"/>
</dbReference>
<dbReference type="Gramene" id="TraesRN3D0100962000.2">
    <property type="protein sequence ID" value="TraesRN3D0100962000.2"/>
    <property type="gene ID" value="TraesRN3D0100962000"/>
</dbReference>
<feature type="compositionally biased region" description="Low complexity" evidence="1">
    <location>
        <begin position="41"/>
        <end position="58"/>
    </location>
</feature>
<name>A0A3B6H0G3_WHEAT</name>
<dbReference type="Gramene" id="TraesSYM3D03G01984720.1">
    <property type="protein sequence ID" value="TraesSYM3D03G01984720.1"/>
    <property type="gene ID" value="TraesSYM3D03G01984720"/>
</dbReference>
<dbReference type="EnsemblPlants" id="TraesCS3D02G419800.2">
    <property type="protein sequence ID" value="TraesCS3D02G419800.2"/>
    <property type="gene ID" value="TraesCS3D02G419800"/>
</dbReference>
<sequence length="548" mass="59805">MSAVPHPSPSRSRNLDEPHLTTTGFAGPPLPSGMDDGPGLAAEPAPASSSASSSGSRASRPRKGVRLRPLRRRRGPAPAALASRGGDGEGEDNGGGAAQDDLALPLGMSFAAVLARVMNSSNDSGERLHPVILSKICTSAVKESLANTYGDRFDSFMRNFENSFSSTLRTLHRINEIPVYERSPTPEYSSIHGSSGAVGNSSAVDLQNHTKEIEQDLVNSVESQLVLYARDNRQLADRAHSRSSREADQCILSAFERSVKEQARSNELKECEISLSMRKLQLKQTELALSSSSHMLEKIKLSLGFQKASFQGEKFKTQMQDTRHAEILRILIDFLVSAVVIMSVCFAYGTYVHSYQRITDVTAACSAASRGSKSWWVPNSVSNFNSGLQFVRCHVIAATRMCFGIVMIVAIAWLASQRSALSGSNMPITFNFILLGVICGFAGRFCANTLGGDGNIWLVWWEVLCSIHLLGNCYPSVIYRVLHGSISITHSKNGVGLPYWVRRCIFYAALGLVIPVLTGLLPFASFSDWRDHFSEEIKSFFVGDEVEV</sequence>
<feature type="transmembrane region" description="Helical" evidence="2">
    <location>
        <begin position="459"/>
        <end position="483"/>
    </location>
</feature>
<dbReference type="RefSeq" id="XP_044359127.1">
    <property type="nucleotide sequence ID" value="XM_044503192.1"/>
</dbReference>